<reference evidence="1" key="1">
    <citation type="submission" date="2020-05" db="EMBL/GenBank/DDBJ databases">
        <authorList>
            <person name="Chiriac C."/>
            <person name="Salcher M."/>
            <person name="Ghai R."/>
            <person name="Kavagutti S V."/>
        </authorList>
    </citation>
    <scope>NUCLEOTIDE SEQUENCE</scope>
</reference>
<dbReference type="Gene3D" id="3.40.50.12780">
    <property type="entry name" value="N-terminal domain of ligase-like"/>
    <property type="match status" value="1"/>
</dbReference>
<sequence length="458" mass="50457">MTEPATGATDSAGMRLLGLVDTEDPYDVDDAEILPLQIQAAHEAFARMRPLIPLLDRRATEAGIEKITSLADVVPLLFSHTVHKSYPQSFIQKGRWDRLLEWYDSLAAQPLVDAVDLTDVENIDDFAAALTRAGMLPHVTSGTSGKISLINNTPGDRDRAERIGAAVVGWPRPLRTKGSMHFYGLVPSSGYSKHVEFTRSLAETFAPEGKRHFLSDEPMLPSVAARAAAMRTRMMDGSATPAEIAAFDDEANARADRMSRNLRDLTSDIIEHRAEPMIVMGVWTQHWAIMQQARELGCADGEFHPDTVVYTAGGLKGASLPADYREQIYRFYGDTRRFMAYGMTEIDPSAPQCEVGRYHRPPWVMWLVLDQAGETLAQPNADGIIDGRFAVLSFNHEGRWAGLITGDHIHLDTGVCPCGRRGPTILDDIVRYSEQDGGDDKIGCAGSMEAYLRGRVGE</sequence>
<evidence type="ECO:0000313" key="1">
    <source>
        <dbReference type="EMBL" id="CAB4852168.1"/>
    </source>
</evidence>
<organism evidence="1">
    <name type="scientific">freshwater metagenome</name>
    <dbReference type="NCBI Taxonomy" id="449393"/>
    <lineage>
        <taxon>unclassified sequences</taxon>
        <taxon>metagenomes</taxon>
        <taxon>ecological metagenomes</taxon>
    </lineage>
</organism>
<proteinExistence type="predicted"/>
<gene>
    <name evidence="1" type="ORF">UFOPK3268_01539</name>
</gene>
<protein>
    <submittedName>
        <fullName evidence="1">Unannotated protein</fullName>
    </submittedName>
</protein>
<dbReference type="InterPro" id="IPR042099">
    <property type="entry name" value="ANL_N_sf"/>
</dbReference>
<dbReference type="AlphaFoldDB" id="A0A6J7C625"/>
<dbReference type="EMBL" id="CAFBIZ010000237">
    <property type="protein sequence ID" value="CAB4852168.1"/>
    <property type="molecule type" value="Genomic_DNA"/>
</dbReference>
<accession>A0A6J7C625</accession>
<name>A0A6J7C625_9ZZZZ</name>